<organism evidence="1 2">
    <name type="scientific">Pleurodeles waltl</name>
    <name type="common">Iberian ribbed newt</name>
    <dbReference type="NCBI Taxonomy" id="8319"/>
    <lineage>
        <taxon>Eukaryota</taxon>
        <taxon>Metazoa</taxon>
        <taxon>Chordata</taxon>
        <taxon>Craniata</taxon>
        <taxon>Vertebrata</taxon>
        <taxon>Euteleostomi</taxon>
        <taxon>Amphibia</taxon>
        <taxon>Batrachia</taxon>
        <taxon>Caudata</taxon>
        <taxon>Salamandroidea</taxon>
        <taxon>Salamandridae</taxon>
        <taxon>Pleurodelinae</taxon>
        <taxon>Pleurodeles</taxon>
    </lineage>
</organism>
<proteinExistence type="predicted"/>
<evidence type="ECO:0000313" key="2">
    <source>
        <dbReference type="Proteomes" id="UP001066276"/>
    </source>
</evidence>
<dbReference type="PANTHER" id="PTHR37984">
    <property type="entry name" value="PROTEIN CBG26694"/>
    <property type="match status" value="1"/>
</dbReference>
<sequence length="236" mass="27232">MVKQNSLLYTHIFIFYSTLSKYVNKHQNDWDLYLDHALFALRSKPHTTTKVSPFKLMYGPEARFPVEVAEDLLDFTLPTESDYVEIMDEMESKRAELQIQTKINIDIAQEKQKEKYEKRVSKRYKPCTFAKGQLVLLKNSRRTTRKGGVLEPKFTGPYIITEINEKRVKLANASNVPLARTFNIDMLRTYKSSTVINTPEESVSIRESTASVTDESPSVDMPDICCTYQDTTLQSH</sequence>
<dbReference type="GO" id="GO:0003676">
    <property type="term" value="F:nucleic acid binding"/>
    <property type="evidence" value="ECO:0007669"/>
    <property type="project" value="InterPro"/>
</dbReference>
<dbReference type="Proteomes" id="UP001066276">
    <property type="component" value="Chromosome 2_1"/>
</dbReference>
<dbReference type="PANTHER" id="PTHR37984:SF5">
    <property type="entry name" value="PROTEIN NYNRIN-LIKE"/>
    <property type="match status" value="1"/>
</dbReference>
<dbReference type="Gene3D" id="3.30.420.10">
    <property type="entry name" value="Ribonuclease H-like superfamily/Ribonuclease H"/>
    <property type="match status" value="1"/>
</dbReference>
<protein>
    <submittedName>
        <fullName evidence="1">Uncharacterized protein</fullName>
    </submittedName>
</protein>
<dbReference type="AlphaFoldDB" id="A0AAV7VU54"/>
<reference evidence="1" key="1">
    <citation type="journal article" date="2022" name="bioRxiv">
        <title>Sequencing and chromosome-scale assembly of the giantPleurodeles waltlgenome.</title>
        <authorList>
            <person name="Brown T."/>
            <person name="Elewa A."/>
            <person name="Iarovenko S."/>
            <person name="Subramanian E."/>
            <person name="Araus A.J."/>
            <person name="Petzold A."/>
            <person name="Susuki M."/>
            <person name="Suzuki K.-i.T."/>
            <person name="Hayashi T."/>
            <person name="Toyoda A."/>
            <person name="Oliveira C."/>
            <person name="Osipova E."/>
            <person name="Leigh N.D."/>
            <person name="Simon A."/>
            <person name="Yun M.H."/>
        </authorList>
    </citation>
    <scope>NUCLEOTIDE SEQUENCE</scope>
    <source>
        <strain evidence="1">20211129_DDA</strain>
        <tissue evidence="1">Liver</tissue>
    </source>
</reference>
<accession>A0AAV7VU54</accession>
<dbReference type="InterPro" id="IPR036397">
    <property type="entry name" value="RNaseH_sf"/>
</dbReference>
<dbReference type="InterPro" id="IPR050951">
    <property type="entry name" value="Retrovirus_Pol_polyprotein"/>
</dbReference>
<keyword evidence="2" id="KW-1185">Reference proteome</keyword>
<name>A0AAV7VU54_PLEWA</name>
<dbReference type="EMBL" id="JANPWB010000003">
    <property type="protein sequence ID" value="KAJ1204192.1"/>
    <property type="molecule type" value="Genomic_DNA"/>
</dbReference>
<comment type="caution">
    <text evidence="1">The sequence shown here is derived from an EMBL/GenBank/DDBJ whole genome shotgun (WGS) entry which is preliminary data.</text>
</comment>
<evidence type="ECO:0000313" key="1">
    <source>
        <dbReference type="EMBL" id="KAJ1204192.1"/>
    </source>
</evidence>
<gene>
    <name evidence="1" type="ORF">NDU88_007973</name>
</gene>